<dbReference type="Pfam" id="PF00041">
    <property type="entry name" value="fn3"/>
    <property type="match status" value="1"/>
</dbReference>
<protein>
    <submittedName>
        <fullName evidence="3">ABI family member 3 binding protein</fullName>
    </submittedName>
</protein>
<proteinExistence type="predicted"/>
<dbReference type="InterPro" id="IPR049109">
    <property type="entry name" value="TARSH/FNDC1_C"/>
</dbReference>
<dbReference type="InterPro" id="IPR036116">
    <property type="entry name" value="FN3_sf"/>
</dbReference>
<dbReference type="PANTHER" id="PTHR23197">
    <property type="entry name" value="TARSH-RELATED FIBRONECTIN DOMAIN-CONTAINING"/>
    <property type="match status" value="1"/>
</dbReference>
<evidence type="ECO:0000313" key="4">
    <source>
        <dbReference type="Proteomes" id="UP000694620"/>
    </source>
</evidence>
<sequence length="797" mass="86812">NNSVDLKSTIQSHYTAGEVTTTTTTTIQQSFIKNGSTISPATTTQPSSIRNGSPVIPAKTTEPSSVRNSSPVIPEKSTEPSSVRNGSPIIHAKTTEPSSVRNSSPVIPSKATEPSSIRNSSPVTPEKSTEPSSVRNGSPVIPEKKTEPSSVRNGSPVIHAKTTEPSSVRNGSPVIPEKTTEPSSIRNGSSVIPSKTTQPNSIRKSSPVTPAKTTEPSYTKNDSTVIPEKTTEPSCVRNCSPVIPAKTTQHNSIRKSSPVTPAKTTEPSSVKNDSSVFPATTVQSISGRNGSLLNPATTSHPRSVRNDSTVIPATTTEPSSVKYGSVHLDLNITNQLTATEGTTVSEKGSRLNFFTNIQTEADPALTNKYRVNSDKDLDPENQGTSFRNITSEPVTSVAKPGKVSGNHKQPMANRSNSVPPRKQVPLNPGSSLQNLPSANKLIPNVVEGKPGESGKKMELDIDKSFIFDKISATQKPAKEERKWITTTDAPNINASRMEPIDNSSVFTSFPVTDVDAMGKERFVAPHVKYVHKEDKVPCSITETMRHFPEEDIINQDINSPPKHPPSNLTVVTVEGCPSFVILDWEKVKNDTATEYEVISKEEGSTGKEESVLTTNQTHTAVENLKPNTSYEFRVKPVNILGEGPQSEPVTFSTESADPRVSEYVSGKDAIWTQIPFKADSYSECNGKMFVKRTWYRKFVGIQLCNSLRYKIYLSDTLTGTFYNIGDQSGQGEDHCQFVDSFLDGRTGKQYPPDQLPPRQGFYRSVRQEPVSFGEIGGRTHVSYVQWYECGTTIPGKW</sequence>
<evidence type="ECO:0000256" key="1">
    <source>
        <dbReference type="SAM" id="MobiDB-lite"/>
    </source>
</evidence>
<dbReference type="GeneTree" id="ENSGT00530000063558"/>
<feature type="region of interest" description="Disordered" evidence="1">
    <location>
        <begin position="286"/>
        <end position="316"/>
    </location>
</feature>
<feature type="compositionally biased region" description="Polar residues" evidence="1">
    <location>
        <begin position="381"/>
        <end position="394"/>
    </location>
</feature>
<feature type="compositionally biased region" description="Polar residues" evidence="1">
    <location>
        <begin position="95"/>
        <end position="123"/>
    </location>
</feature>
<reference evidence="3" key="3">
    <citation type="submission" date="2025-09" db="UniProtKB">
        <authorList>
            <consortium name="Ensembl"/>
        </authorList>
    </citation>
    <scope>IDENTIFICATION</scope>
</reference>
<reference evidence="3" key="2">
    <citation type="submission" date="2025-08" db="UniProtKB">
        <authorList>
            <consortium name="Ensembl"/>
        </authorList>
    </citation>
    <scope>IDENTIFICATION</scope>
</reference>
<dbReference type="InterPro" id="IPR013783">
    <property type="entry name" value="Ig-like_fold"/>
</dbReference>
<accession>A0A8C4SKP1</accession>
<dbReference type="PANTHER" id="PTHR23197:SF10">
    <property type="entry name" value="TARGET OF NESH-SH3"/>
    <property type="match status" value="1"/>
</dbReference>
<dbReference type="PROSITE" id="PS50853">
    <property type="entry name" value="FN3"/>
    <property type="match status" value="1"/>
</dbReference>
<feature type="compositionally biased region" description="Polar residues" evidence="1">
    <location>
        <begin position="428"/>
        <end position="437"/>
    </location>
</feature>
<evidence type="ECO:0000313" key="3">
    <source>
        <dbReference type="Ensembl" id="ENSECRP00000018011.1"/>
    </source>
</evidence>
<dbReference type="Pfam" id="PF21731">
    <property type="entry name" value="TARSH_C"/>
    <property type="match status" value="1"/>
</dbReference>
<dbReference type="Gene3D" id="2.60.40.10">
    <property type="entry name" value="Immunoglobulins"/>
    <property type="match status" value="1"/>
</dbReference>
<evidence type="ECO:0000259" key="2">
    <source>
        <dbReference type="PROSITE" id="PS50853"/>
    </source>
</evidence>
<keyword evidence="4" id="KW-1185">Reference proteome</keyword>
<dbReference type="GO" id="GO:0010811">
    <property type="term" value="P:positive regulation of cell-substrate adhesion"/>
    <property type="evidence" value="ECO:0007669"/>
    <property type="project" value="TreeGrafter"/>
</dbReference>
<organism evidence="3 4">
    <name type="scientific">Erpetoichthys calabaricus</name>
    <name type="common">Rope fish</name>
    <name type="synonym">Calamoichthys calabaricus</name>
    <dbReference type="NCBI Taxonomy" id="27687"/>
    <lineage>
        <taxon>Eukaryota</taxon>
        <taxon>Metazoa</taxon>
        <taxon>Chordata</taxon>
        <taxon>Craniata</taxon>
        <taxon>Vertebrata</taxon>
        <taxon>Euteleostomi</taxon>
        <taxon>Actinopterygii</taxon>
        <taxon>Polypteriformes</taxon>
        <taxon>Polypteridae</taxon>
        <taxon>Erpetoichthys</taxon>
    </lineage>
</organism>
<feature type="region of interest" description="Disordered" evidence="1">
    <location>
        <begin position="371"/>
        <end position="438"/>
    </location>
</feature>
<dbReference type="AlphaFoldDB" id="A0A8C4SKP1"/>
<dbReference type="SUPFAM" id="SSF49265">
    <property type="entry name" value="Fibronectin type III"/>
    <property type="match status" value="1"/>
</dbReference>
<feature type="domain" description="Fibronectin type-III" evidence="2">
    <location>
        <begin position="564"/>
        <end position="656"/>
    </location>
</feature>
<reference evidence="3" key="1">
    <citation type="submission" date="2021-06" db="EMBL/GenBank/DDBJ databases">
        <authorList>
            <consortium name="Wellcome Sanger Institute Data Sharing"/>
        </authorList>
    </citation>
    <scope>NUCLEOTIDE SEQUENCE [LARGE SCALE GENOMIC DNA]</scope>
</reference>
<dbReference type="Ensembl" id="ENSECRT00000018371.1">
    <property type="protein sequence ID" value="ENSECRP00000018011.1"/>
    <property type="gene ID" value="ENSECRG00000012040.1"/>
</dbReference>
<feature type="compositionally biased region" description="Polar residues" evidence="1">
    <location>
        <begin position="1"/>
        <end position="14"/>
    </location>
</feature>
<feature type="compositionally biased region" description="Polar residues" evidence="1">
    <location>
        <begin position="181"/>
        <end position="224"/>
    </location>
</feature>
<dbReference type="CDD" id="cd00063">
    <property type="entry name" value="FN3"/>
    <property type="match status" value="1"/>
</dbReference>
<feature type="compositionally biased region" description="Polar residues" evidence="1">
    <location>
        <begin position="27"/>
        <end position="51"/>
    </location>
</feature>
<feature type="compositionally biased region" description="Polar residues" evidence="1">
    <location>
        <begin position="246"/>
        <end position="274"/>
    </location>
</feature>
<dbReference type="Proteomes" id="UP000694620">
    <property type="component" value="Chromosome 4"/>
</dbReference>
<name>A0A8C4SKP1_ERPCA</name>
<dbReference type="InterPro" id="IPR003961">
    <property type="entry name" value="FN3_dom"/>
</dbReference>
<dbReference type="SMART" id="SM00060">
    <property type="entry name" value="FN3"/>
    <property type="match status" value="1"/>
</dbReference>
<feature type="compositionally biased region" description="Polar residues" evidence="1">
    <location>
        <begin position="61"/>
        <end position="71"/>
    </location>
</feature>
<feature type="region of interest" description="Disordered" evidence="1">
    <location>
        <begin position="1"/>
        <end position="274"/>
    </location>
</feature>
<dbReference type="GO" id="GO:0030198">
    <property type="term" value="P:extracellular matrix organization"/>
    <property type="evidence" value="ECO:0007669"/>
    <property type="project" value="TreeGrafter"/>
</dbReference>